<dbReference type="PROSITE" id="PS50262">
    <property type="entry name" value="G_PROTEIN_RECEP_F1_2"/>
    <property type="match status" value="1"/>
</dbReference>
<comment type="subcellular location">
    <subcellularLocation>
        <location evidence="1 11">Cell membrane</location>
        <topology evidence="1 11">Multi-pass membrane protein</topology>
    </subcellularLocation>
</comment>
<dbReference type="InterPro" id="IPR000725">
    <property type="entry name" value="Olfact_rcpt"/>
</dbReference>
<proteinExistence type="inferred from homology"/>
<evidence type="ECO:0000256" key="6">
    <source>
        <dbReference type="ARBA" id="ARBA00023040"/>
    </source>
</evidence>
<comment type="similarity">
    <text evidence="10">Belongs to the G-protein coupled receptor 1 family.</text>
</comment>
<feature type="transmembrane region" description="Helical" evidence="11">
    <location>
        <begin position="96"/>
        <end position="118"/>
    </location>
</feature>
<evidence type="ECO:0000256" key="5">
    <source>
        <dbReference type="ARBA" id="ARBA00022989"/>
    </source>
</evidence>
<evidence type="ECO:0000256" key="2">
    <source>
        <dbReference type="ARBA" id="ARBA00022475"/>
    </source>
</evidence>
<dbReference type="InterPro" id="IPR017452">
    <property type="entry name" value="GPCR_Rhodpsn_7TM"/>
</dbReference>
<protein>
    <recommendedName>
        <fullName evidence="11">Olfactory receptor</fullName>
    </recommendedName>
</protein>
<feature type="transmembrane region" description="Helical" evidence="11">
    <location>
        <begin position="26"/>
        <end position="45"/>
    </location>
</feature>
<feature type="transmembrane region" description="Helical" evidence="11">
    <location>
        <begin position="232"/>
        <end position="255"/>
    </location>
</feature>
<feature type="domain" description="G-protein coupled receptors family 1 profile" evidence="12">
    <location>
        <begin position="39"/>
        <end position="285"/>
    </location>
</feature>
<reference evidence="13" key="1">
    <citation type="journal article" date="2010" name="Science">
        <title>The genome of the Western clawed frog Xenopus tropicalis.</title>
        <authorList>
            <person name="Hellsten U."/>
            <person name="Harland R.M."/>
            <person name="Gilchrist M.J."/>
            <person name="Hendrix D."/>
            <person name="Jurka J."/>
            <person name="Kapitonov V."/>
            <person name="Ovcharenko I."/>
            <person name="Putnam N.H."/>
            <person name="Shu S."/>
            <person name="Taher L."/>
            <person name="Blitz I.L."/>
            <person name="Blumberg B."/>
            <person name="Dichmann D.S."/>
            <person name="Dubchak I."/>
            <person name="Amaya E."/>
            <person name="Detter J.C."/>
            <person name="Fletcher R."/>
            <person name="Gerhard D.S."/>
            <person name="Goodstein D."/>
            <person name="Graves T."/>
            <person name="Grigoriev I.V."/>
            <person name="Grimwood J."/>
            <person name="Kawashima T."/>
            <person name="Lindquist E."/>
            <person name="Lucas S.M."/>
            <person name="Mead P.E."/>
            <person name="Mitros T."/>
            <person name="Ogino H."/>
            <person name="Ohta Y."/>
            <person name="Poliakov A.V."/>
            <person name="Pollet N."/>
            <person name="Robert J."/>
            <person name="Salamov A."/>
            <person name="Sater A.K."/>
            <person name="Schmutz J."/>
            <person name="Terry A."/>
            <person name="Vize P.D."/>
            <person name="Warren W.C."/>
            <person name="Wells D."/>
            <person name="Wills A."/>
            <person name="Wilson R.K."/>
            <person name="Zimmerman L.B."/>
            <person name="Zorn A.M."/>
            <person name="Grainger R."/>
            <person name="Grammer T."/>
            <person name="Khokha M.K."/>
            <person name="Richardson P.M."/>
            <person name="Rokhsar D.S."/>
        </authorList>
    </citation>
    <scope>NUCLEOTIDE SEQUENCE [LARGE SCALE GENOMIC DNA]</scope>
    <source>
        <strain evidence="13">Nigerian</strain>
    </source>
</reference>
<dbReference type="Pfam" id="PF13853">
    <property type="entry name" value="7tm_4"/>
    <property type="match status" value="1"/>
</dbReference>
<feature type="transmembrane region" description="Helical" evidence="11">
    <location>
        <begin position="267"/>
        <end position="287"/>
    </location>
</feature>
<evidence type="ECO:0000256" key="8">
    <source>
        <dbReference type="ARBA" id="ARBA00023170"/>
    </source>
</evidence>
<dbReference type="InParanoid" id="A0A6I8S7Y5"/>
<dbReference type="SUPFAM" id="SSF81321">
    <property type="entry name" value="Family A G protein-coupled receptor-like"/>
    <property type="match status" value="1"/>
</dbReference>
<dbReference type="SMART" id="SM01381">
    <property type="entry name" value="7TM_GPCR_Srsx"/>
    <property type="match status" value="1"/>
</dbReference>
<feature type="transmembrane region" description="Helical" evidence="11">
    <location>
        <begin position="138"/>
        <end position="156"/>
    </location>
</feature>
<keyword evidence="8 10" id="KW-0675">Receptor</keyword>
<dbReference type="InterPro" id="IPR050516">
    <property type="entry name" value="Olfactory_GPCR"/>
</dbReference>
<feature type="transmembrane region" description="Helical" evidence="11">
    <location>
        <begin position="57"/>
        <end position="76"/>
    </location>
</feature>
<dbReference type="PRINTS" id="PR00237">
    <property type="entry name" value="GPCRRHODOPSN"/>
</dbReference>
<evidence type="ECO:0000256" key="11">
    <source>
        <dbReference type="RuleBase" id="RU363047"/>
    </source>
</evidence>
<dbReference type="GO" id="GO:0004930">
    <property type="term" value="F:G protein-coupled receptor activity"/>
    <property type="evidence" value="ECO:0007669"/>
    <property type="project" value="UniProtKB-KW"/>
</dbReference>
<dbReference type="GeneTree" id="ENSGT00940000161454"/>
<sequence>MGNETLLSMLVLSGLSDLQCLQLPLFLFFLLLYLMTMISNVIILLSICMDSHLKTPMYFFLGCLACLDMCCSSVTAPRMLFDIHTKIRVISVEACITQLFFFIFFVIAEVFLLAVMSYDRYIAICYPLHYMQLMHSRLCVQMLSGILFLALVYSLVHTLCVLRLHFCGSNIVESFFCDLPQLFKLSCTDTTVNILLIILLGGVMGLAMTFIPYIRIFVTVLNIKEKNMRQKAFSTCISHLAVVFIFYGTLFFNYFRPATNYHFTEGRLISVFYTVFTPLLNPFVYSLRNQEFQSALRRVLRGFRIFNKNIFSSSL</sequence>
<keyword evidence="9 10" id="KW-0807">Transducer</keyword>
<evidence type="ECO:0000313" key="13">
    <source>
        <dbReference type="Ensembl" id="ENSXETP00000088788"/>
    </source>
</evidence>
<keyword evidence="11" id="KW-0716">Sensory transduction</keyword>
<dbReference type="PROSITE" id="PS00237">
    <property type="entry name" value="G_PROTEIN_RECEP_F1_1"/>
    <property type="match status" value="1"/>
</dbReference>
<dbReference type="InterPro" id="IPR000276">
    <property type="entry name" value="GPCR_Rhodpsn"/>
</dbReference>
<dbReference type="FunFam" id="1.20.1070.10:FF:000015">
    <property type="entry name" value="Olfactory receptor"/>
    <property type="match status" value="1"/>
</dbReference>
<evidence type="ECO:0000256" key="7">
    <source>
        <dbReference type="ARBA" id="ARBA00023136"/>
    </source>
</evidence>
<keyword evidence="5 11" id="KW-1133">Transmembrane helix</keyword>
<keyword evidence="7 11" id="KW-0472">Membrane</keyword>
<dbReference type="Ensembl" id="ENSXETT00000076554">
    <property type="protein sequence ID" value="ENSXETP00000088788"/>
    <property type="gene ID" value="ENSXETG00000040266"/>
</dbReference>
<keyword evidence="6 10" id="KW-0297">G-protein coupled receptor</keyword>
<keyword evidence="4 11" id="KW-0552">Olfaction</keyword>
<organism evidence="13">
    <name type="scientific">Xenopus tropicalis</name>
    <name type="common">Western clawed frog</name>
    <name type="synonym">Silurana tropicalis</name>
    <dbReference type="NCBI Taxonomy" id="8364"/>
    <lineage>
        <taxon>Eukaryota</taxon>
        <taxon>Metazoa</taxon>
        <taxon>Chordata</taxon>
        <taxon>Craniata</taxon>
        <taxon>Vertebrata</taxon>
        <taxon>Euteleostomi</taxon>
        <taxon>Amphibia</taxon>
        <taxon>Batrachia</taxon>
        <taxon>Anura</taxon>
        <taxon>Pipoidea</taxon>
        <taxon>Pipidae</taxon>
        <taxon>Xenopodinae</taxon>
        <taxon>Xenopus</taxon>
        <taxon>Silurana</taxon>
    </lineage>
</organism>
<reference evidence="13" key="2">
    <citation type="submission" date="2020-05" db="UniProtKB">
        <authorList>
            <consortium name="Ensembl"/>
        </authorList>
    </citation>
    <scope>IDENTIFICATION</scope>
</reference>
<dbReference type="GO" id="GO:0004984">
    <property type="term" value="F:olfactory receptor activity"/>
    <property type="evidence" value="ECO:0007669"/>
    <property type="project" value="InterPro"/>
</dbReference>
<evidence type="ECO:0000256" key="3">
    <source>
        <dbReference type="ARBA" id="ARBA00022692"/>
    </source>
</evidence>
<keyword evidence="2 11" id="KW-1003">Cell membrane</keyword>
<evidence type="ECO:0000256" key="9">
    <source>
        <dbReference type="ARBA" id="ARBA00023224"/>
    </source>
</evidence>
<name>A0A6I8S7Y5_XENTR</name>
<dbReference type="Gene3D" id="1.20.1070.10">
    <property type="entry name" value="Rhodopsin 7-helix transmembrane proteins"/>
    <property type="match status" value="1"/>
</dbReference>
<feature type="transmembrane region" description="Helical" evidence="11">
    <location>
        <begin position="192"/>
        <end position="211"/>
    </location>
</feature>
<accession>A0A6I8S7Y5</accession>
<dbReference type="PRINTS" id="PR00245">
    <property type="entry name" value="OLFACTORYR"/>
</dbReference>
<evidence type="ECO:0000256" key="10">
    <source>
        <dbReference type="RuleBase" id="RU000688"/>
    </source>
</evidence>
<evidence type="ECO:0000256" key="1">
    <source>
        <dbReference type="ARBA" id="ARBA00004651"/>
    </source>
</evidence>
<keyword evidence="3 10" id="KW-0812">Transmembrane</keyword>
<dbReference type="AlphaFoldDB" id="A0A6I8S7Y5"/>
<dbReference type="PANTHER" id="PTHR26452">
    <property type="entry name" value="OLFACTORY RECEPTOR"/>
    <property type="match status" value="1"/>
</dbReference>
<dbReference type="GO" id="GO:0005886">
    <property type="term" value="C:plasma membrane"/>
    <property type="evidence" value="ECO:0007669"/>
    <property type="project" value="UniProtKB-SubCell"/>
</dbReference>
<evidence type="ECO:0000259" key="12">
    <source>
        <dbReference type="PROSITE" id="PS50262"/>
    </source>
</evidence>
<evidence type="ECO:0000256" key="4">
    <source>
        <dbReference type="ARBA" id="ARBA00022725"/>
    </source>
</evidence>